<evidence type="ECO:0000313" key="4">
    <source>
        <dbReference type="Proteomes" id="UP001595704"/>
    </source>
</evidence>
<dbReference type="Gene3D" id="2.30.30.240">
    <property type="entry name" value="PRC-barrel domain"/>
    <property type="match status" value="1"/>
</dbReference>
<dbReference type="InterPro" id="IPR027275">
    <property type="entry name" value="PRC-brl_dom"/>
</dbReference>
<reference evidence="4" key="1">
    <citation type="journal article" date="2019" name="Int. J. Syst. Evol. Microbiol.">
        <title>The Global Catalogue of Microorganisms (GCM) 10K type strain sequencing project: providing services to taxonomists for standard genome sequencing and annotation.</title>
        <authorList>
            <consortium name="The Broad Institute Genomics Platform"/>
            <consortium name="The Broad Institute Genome Sequencing Center for Infectious Disease"/>
            <person name="Wu L."/>
            <person name="Ma J."/>
        </authorList>
    </citation>
    <scope>NUCLEOTIDE SEQUENCE [LARGE SCALE GENOMIC DNA]</scope>
    <source>
        <strain evidence="4">KCTC 42282</strain>
    </source>
</reference>
<dbReference type="RefSeq" id="WP_244642674.1">
    <property type="nucleotide sequence ID" value="NZ_BNCG01000001.1"/>
</dbReference>
<dbReference type="PANTHER" id="PTHR36505">
    <property type="entry name" value="BLR1072 PROTEIN"/>
    <property type="match status" value="1"/>
</dbReference>
<keyword evidence="1" id="KW-1133">Transmembrane helix</keyword>
<evidence type="ECO:0000259" key="2">
    <source>
        <dbReference type="Pfam" id="PF05239"/>
    </source>
</evidence>
<evidence type="ECO:0000313" key="3">
    <source>
        <dbReference type="EMBL" id="MFC3637777.1"/>
    </source>
</evidence>
<gene>
    <name evidence="3" type="ORF">ACFONL_10380</name>
</gene>
<dbReference type="SUPFAM" id="SSF50346">
    <property type="entry name" value="PRC-barrel domain"/>
    <property type="match status" value="1"/>
</dbReference>
<keyword evidence="1" id="KW-0472">Membrane</keyword>
<proteinExistence type="predicted"/>
<organism evidence="3 4">
    <name type="scientific">Camelimonas fluminis</name>
    <dbReference type="NCBI Taxonomy" id="1576911"/>
    <lineage>
        <taxon>Bacteria</taxon>
        <taxon>Pseudomonadati</taxon>
        <taxon>Pseudomonadota</taxon>
        <taxon>Alphaproteobacteria</taxon>
        <taxon>Hyphomicrobiales</taxon>
        <taxon>Chelatococcaceae</taxon>
        <taxon>Camelimonas</taxon>
    </lineage>
</organism>
<keyword evidence="1" id="KW-0812">Transmembrane</keyword>
<comment type="caution">
    <text evidence="3">The sequence shown here is derived from an EMBL/GenBank/DDBJ whole genome shotgun (WGS) entry which is preliminary data.</text>
</comment>
<dbReference type="PANTHER" id="PTHR36505:SF1">
    <property type="entry name" value="BLR1072 PROTEIN"/>
    <property type="match status" value="1"/>
</dbReference>
<dbReference type="EMBL" id="JBHRYC010000050">
    <property type="protein sequence ID" value="MFC3637777.1"/>
    <property type="molecule type" value="Genomic_DNA"/>
</dbReference>
<feature type="transmembrane region" description="Helical" evidence="1">
    <location>
        <begin position="36"/>
        <end position="56"/>
    </location>
</feature>
<feature type="domain" description="PRC-barrel" evidence="2">
    <location>
        <begin position="78"/>
        <end position="152"/>
    </location>
</feature>
<evidence type="ECO:0000256" key="1">
    <source>
        <dbReference type="SAM" id="Phobius"/>
    </source>
</evidence>
<dbReference type="InterPro" id="IPR011033">
    <property type="entry name" value="PRC_barrel-like_sf"/>
</dbReference>
<protein>
    <submittedName>
        <fullName evidence="3">PRC-barrel domain-containing protein</fullName>
    </submittedName>
</protein>
<keyword evidence="4" id="KW-1185">Reference proteome</keyword>
<dbReference type="Proteomes" id="UP001595704">
    <property type="component" value="Unassembled WGS sequence"/>
</dbReference>
<dbReference type="Pfam" id="PF05239">
    <property type="entry name" value="PRC"/>
    <property type="match status" value="1"/>
</dbReference>
<sequence>MAAHRRRKCTNPGTNARHVTLPNVISIAGDNTMNKLAGSVAVMLMAAGAFSGASLAQTAPTPTTKPIFLTVEEGPAVYSSLKGLNVKNAGDETVGEISDVVIDGHNVNAYILSVGGFLGAGTHYVAVAPTALTVTWNDSDKKWNARINATKEQLKAAPQFRYEGRFAK</sequence>
<name>A0ABV7UH04_9HYPH</name>
<accession>A0ABV7UH04</accession>